<proteinExistence type="predicted"/>
<organism evidence="7 8">
    <name type="scientific">Delftia lacustris</name>
    <dbReference type="NCBI Taxonomy" id="558537"/>
    <lineage>
        <taxon>Bacteria</taxon>
        <taxon>Pseudomonadati</taxon>
        <taxon>Pseudomonadota</taxon>
        <taxon>Betaproteobacteria</taxon>
        <taxon>Burkholderiales</taxon>
        <taxon>Comamonadaceae</taxon>
        <taxon>Delftia</taxon>
    </lineage>
</organism>
<feature type="signal peptide" evidence="6">
    <location>
        <begin position="1"/>
        <end position="26"/>
    </location>
</feature>
<dbReference type="GeneID" id="94692551"/>
<dbReference type="SUPFAM" id="SSF56954">
    <property type="entry name" value="Outer membrane efflux proteins (OEP)"/>
    <property type="match status" value="1"/>
</dbReference>
<dbReference type="GO" id="GO:0015288">
    <property type="term" value="F:porin activity"/>
    <property type="evidence" value="ECO:0007669"/>
    <property type="project" value="TreeGrafter"/>
</dbReference>
<reference evidence="7 8" key="1">
    <citation type="submission" date="2016-10" db="EMBL/GenBank/DDBJ databases">
        <authorList>
            <person name="de Groot N.N."/>
        </authorList>
    </citation>
    <scope>NUCLEOTIDE SEQUENCE [LARGE SCALE GENOMIC DNA]</scope>
    <source>
        <strain evidence="7 8">LMG 24775</strain>
    </source>
</reference>
<dbReference type="PANTHER" id="PTHR30026">
    <property type="entry name" value="OUTER MEMBRANE PROTEIN TOLC"/>
    <property type="match status" value="1"/>
</dbReference>
<keyword evidence="3" id="KW-0812">Transmembrane</keyword>
<dbReference type="GO" id="GO:0015562">
    <property type="term" value="F:efflux transmembrane transporter activity"/>
    <property type="evidence" value="ECO:0007669"/>
    <property type="project" value="InterPro"/>
</dbReference>
<dbReference type="GO" id="GO:1990281">
    <property type="term" value="C:efflux pump complex"/>
    <property type="evidence" value="ECO:0007669"/>
    <property type="project" value="TreeGrafter"/>
</dbReference>
<evidence type="ECO:0000313" key="8">
    <source>
        <dbReference type="Proteomes" id="UP000183417"/>
    </source>
</evidence>
<dbReference type="EMBL" id="FNPE01000020">
    <property type="protein sequence ID" value="SDZ36994.1"/>
    <property type="molecule type" value="Genomic_DNA"/>
</dbReference>
<dbReference type="PROSITE" id="PS51257">
    <property type="entry name" value="PROKAR_LIPOPROTEIN"/>
    <property type="match status" value="1"/>
</dbReference>
<name>A0A1H3SGD7_9BURK</name>
<dbReference type="GO" id="GO:0009279">
    <property type="term" value="C:cell outer membrane"/>
    <property type="evidence" value="ECO:0007669"/>
    <property type="project" value="UniProtKB-SubCell"/>
</dbReference>
<evidence type="ECO:0000313" key="7">
    <source>
        <dbReference type="EMBL" id="SDZ36994.1"/>
    </source>
</evidence>
<evidence type="ECO:0000256" key="2">
    <source>
        <dbReference type="ARBA" id="ARBA00022452"/>
    </source>
</evidence>
<evidence type="ECO:0000256" key="4">
    <source>
        <dbReference type="ARBA" id="ARBA00023136"/>
    </source>
</evidence>
<accession>A0A1H3SGD7</accession>
<dbReference type="Proteomes" id="UP000183417">
    <property type="component" value="Unassembled WGS sequence"/>
</dbReference>
<sequence>MKPVPWFVACAIAGCAAVGGAWPAAAQSLSPDPSSTLSAASAENRRIPLAEAVEAAWQRAVLAREAQAQGQRAQAEQVVASSLWAAPPALELNHRSDRRQTNTGLHESEIGVALPLWQPGQRHARTAAAGAELRLADAQTQAARLRVAGQVREVAWRWLAAQAEADAAGAQVQYLQRLADDVQRRVHSGDLARADALAARAELLDAQSLRGEVGQRLQVAQTQWRNLTGLEAMPDVTAPSTSLAGLDLATTEDHPELRLAAQAVERARKRVEVVNTSRRDAPELLLRYREESPGTGQASQRSVGIGVRIPFGTDGRNAPLQAAALGELDVAETTELRLREKHQADLGLARSALRNAARQLEDGRDRAVLLRERTQLIDKSFRAGETPLPELLRAANAAAQADAALARQQAALGLAQAQLQQTLGLLP</sequence>
<evidence type="ECO:0000256" key="6">
    <source>
        <dbReference type="SAM" id="SignalP"/>
    </source>
</evidence>
<dbReference type="InterPro" id="IPR051906">
    <property type="entry name" value="TolC-like"/>
</dbReference>
<dbReference type="Gene3D" id="1.20.1600.10">
    <property type="entry name" value="Outer membrane efflux proteins (OEP)"/>
    <property type="match status" value="1"/>
</dbReference>
<protein>
    <submittedName>
        <fullName evidence="7">Outer membrane protein TolC</fullName>
    </submittedName>
</protein>
<keyword evidence="2" id="KW-1134">Transmembrane beta strand</keyword>
<dbReference type="RefSeq" id="WP_016445834.1">
    <property type="nucleotide sequence ID" value="NZ_CP141274.1"/>
</dbReference>
<comment type="subcellular location">
    <subcellularLocation>
        <location evidence="1">Cell outer membrane</location>
    </subcellularLocation>
</comment>
<feature type="chain" id="PRO_5010318173" evidence="6">
    <location>
        <begin position="27"/>
        <end position="427"/>
    </location>
</feature>
<evidence type="ECO:0000256" key="3">
    <source>
        <dbReference type="ARBA" id="ARBA00022692"/>
    </source>
</evidence>
<dbReference type="AlphaFoldDB" id="A0A1H3SGD7"/>
<keyword evidence="4" id="KW-0472">Membrane</keyword>
<gene>
    <name evidence="7" type="ORF">SAMN05421547_12028</name>
</gene>
<keyword evidence="5" id="KW-0998">Cell outer membrane</keyword>
<evidence type="ECO:0000256" key="1">
    <source>
        <dbReference type="ARBA" id="ARBA00004442"/>
    </source>
</evidence>
<keyword evidence="6" id="KW-0732">Signal</keyword>
<evidence type="ECO:0000256" key="5">
    <source>
        <dbReference type="ARBA" id="ARBA00023237"/>
    </source>
</evidence>
<dbReference type="PANTHER" id="PTHR30026:SF21">
    <property type="entry name" value="SLR1270 PROTEIN"/>
    <property type="match status" value="1"/>
</dbReference>